<proteinExistence type="predicted"/>
<evidence type="ECO:0000313" key="2">
    <source>
        <dbReference type="EMBL" id="GAA1069173.1"/>
    </source>
</evidence>
<dbReference type="RefSeq" id="WP_344621362.1">
    <property type="nucleotide sequence ID" value="NZ_BAAALD010000001.1"/>
</dbReference>
<accession>A0ABN1T7X4</accession>
<evidence type="ECO:0000256" key="1">
    <source>
        <dbReference type="SAM" id="SignalP"/>
    </source>
</evidence>
<evidence type="ECO:0000313" key="3">
    <source>
        <dbReference type="Proteomes" id="UP001499987"/>
    </source>
</evidence>
<protein>
    <recommendedName>
        <fullName evidence="4">Secreted protein</fullName>
    </recommendedName>
</protein>
<organism evidence="2 3">
    <name type="scientific">Kitasatospora arboriphila</name>
    <dbReference type="NCBI Taxonomy" id="258052"/>
    <lineage>
        <taxon>Bacteria</taxon>
        <taxon>Bacillati</taxon>
        <taxon>Actinomycetota</taxon>
        <taxon>Actinomycetes</taxon>
        <taxon>Kitasatosporales</taxon>
        <taxon>Streptomycetaceae</taxon>
        <taxon>Kitasatospora</taxon>
    </lineage>
</organism>
<dbReference type="EMBL" id="BAAALD010000001">
    <property type="protein sequence ID" value="GAA1069173.1"/>
    <property type="molecule type" value="Genomic_DNA"/>
</dbReference>
<evidence type="ECO:0008006" key="4">
    <source>
        <dbReference type="Google" id="ProtNLM"/>
    </source>
</evidence>
<name>A0ABN1T7X4_9ACTN</name>
<comment type="caution">
    <text evidence="2">The sequence shown here is derived from an EMBL/GenBank/DDBJ whole genome shotgun (WGS) entry which is preliminary data.</text>
</comment>
<reference evidence="2 3" key="1">
    <citation type="journal article" date="2019" name="Int. J. Syst. Evol. Microbiol.">
        <title>The Global Catalogue of Microorganisms (GCM) 10K type strain sequencing project: providing services to taxonomists for standard genome sequencing and annotation.</title>
        <authorList>
            <consortium name="The Broad Institute Genomics Platform"/>
            <consortium name="The Broad Institute Genome Sequencing Center for Infectious Disease"/>
            <person name="Wu L."/>
            <person name="Ma J."/>
        </authorList>
    </citation>
    <scope>NUCLEOTIDE SEQUENCE [LARGE SCALE GENOMIC DNA]</scope>
    <source>
        <strain evidence="2 3">JCM 13002</strain>
    </source>
</reference>
<feature type="signal peptide" evidence="1">
    <location>
        <begin position="1"/>
        <end position="22"/>
    </location>
</feature>
<keyword evidence="3" id="KW-1185">Reference proteome</keyword>
<feature type="chain" id="PRO_5047001995" description="Secreted protein" evidence="1">
    <location>
        <begin position="23"/>
        <end position="216"/>
    </location>
</feature>
<keyword evidence="1" id="KW-0732">Signal</keyword>
<dbReference type="Proteomes" id="UP001499987">
    <property type="component" value="Unassembled WGS sequence"/>
</dbReference>
<sequence>MKLSKRATGALLLAVGAGVVSAQGAAEARPMTPGEVAAVENGLAGQEVPFNVPLPLLTQTGTLSGGLPASPLQPPVPEEHPGAQLVPDRIVPAVNAGRVGPAVDAVVPLPAADQSTELGQAVLNVPAAPIRTAGPALELGQPLRYATDHSGEFADGALSFGELDPQLVTAPVQAVPGAKASLGGDDQRVSVTDTVGNLTAAATGALSSEVLAQPAF</sequence>
<gene>
    <name evidence="2" type="ORF">GCM10009663_00310</name>
</gene>